<organism evidence="2 3">
    <name type="scientific">Corynebacterium mustelae</name>
    <dbReference type="NCBI Taxonomy" id="571915"/>
    <lineage>
        <taxon>Bacteria</taxon>
        <taxon>Bacillati</taxon>
        <taxon>Actinomycetota</taxon>
        <taxon>Actinomycetes</taxon>
        <taxon>Mycobacteriales</taxon>
        <taxon>Corynebacteriaceae</taxon>
        <taxon>Corynebacterium</taxon>
    </lineage>
</organism>
<dbReference type="KEGG" id="cmv:CMUST_11980"/>
<evidence type="ECO:0000313" key="3">
    <source>
        <dbReference type="Proteomes" id="UP000035199"/>
    </source>
</evidence>
<dbReference type="SUPFAM" id="SSF50118">
    <property type="entry name" value="Cell growth inhibitor/plasmid maintenance toxic component"/>
    <property type="match status" value="1"/>
</dbReference>
<protein>
    <submittedName>
        <fullName evidence="2">PemK-like protein</fullName>
    </submittedName>
</protein>
<gene>
    <name evidence="2" type="ORF">CMUST_11980</name>
</gene>
<reference evidence="3" key="2">
    <citation type="submission" date="2015-05" db="EMBL/GenBank/DDBJ databases">
        <title>Complete genome sequence of Corynebacterium mustelae DSM 45274, isolated from various tissues of a male ferret with lethal sepsis.</title>
        <authorList>
            <person name="Ruckert C."/>
            <person name="Albersmeier A."/>
            <person name="Winkler A."/>
            <person name="Tauch A."/>
        </authorList>
    </citation>
    <scope>NUCLEOTIDE SEQUENCE [LARGE SCALE GENOMIC DNA]</scope>
    <source>
        <strain evidence="3">DSM 45274</strain>
    </source>
</reference>
<dbReference type="PATRIC" id="fig|571915.4.peg.2558"/>
<dbReference type="Pfam" id="PF02452">
    <property type="entry name" value="PemK_toxin"/>
    <property type="match status" value="1"/>
</dbReference>
<sequence>MSLRRDAKPATTPTAGRPSRAPKPTGFLNKMLRWFKRDHNDPLDEGLTMLYSRLGLHETTVPTDIRQENFAEFTVCPAAACPRSLFYAPNMDGHVDPGEIVWFWVAPDDQTGSLIERALVVVGRHGDMIIGLLTSPNPSHADSTNWLDIGAGPWDDAGRQSWVRLDKVIKVPETAIRRQGAVIPEHRFNRIANRLRSDHGWA</sequence>
<dbReference type="Proteomes" id="UP000035199">
    <property type="component" value="Chromosome"/>
</dbReference>
<accession>A0A0G3H6H4</accession>
<dbReference type="AlphaFoldDB" id="A0A0G3H6H4"/>
<reference evidence="2 3" key="1">
    <citation type="journal article" date="2015" name="Genome Announc.">
        <title>Complete Genome Sequence of the Type Strain Corynebacterium mustelae DSM 45274, Isolated from Various Tissues of a Male Ferret with Lethal Sepsis.</title>
        <authorList>
            <person name="Ruckert C."/>
            <person name="Eimer J."/>
            <person name="Winkler A."/>
            <person name="Tauch A."/>
        </authorList>
    </citation>
    <scope>NUCLEOTIDE SEQUENCE [LARGE SCALE GENOMIC DNA]</scope>
    <source>
        <strain evidence="2 3">DSM 45274</strain>
    </source>
</reference>
<dbReference type="GO" id="GO:0003677">
    <property type="term" value="F:DNA binding"/>
    <property type="evidence" value="ECO:0007669"/>
    <property type="project" value="InterPro"/>
</dbReference>
<dbReference type="InterPro" id="IPR003477">
    <property type="entry name" value="PemK-like"/>
</dbReference>
<evidence type="ECO:0000256" key="1">
    <source>
        <dbReference type="SAM" id="MobiDB-lite"/>
    </source>
</evidence>
<dbReference type="EMBL" id="CP011542">
    <property type="protein sequence ID" value="AKK06707.1"/>
    <property type="molecule type" value="Genomic_DNA"/>
</dbReference>
<feature type="region of interest" description="Disordered" evidence="1">
    <location>
        <begin position="1"/>
        <end position="25"/>
    </location>
</feature>
<name>A0A0G3H6H4_9CORY</name>
<proteinExistence type="predicted"/>
<evidence type="ECO:0000313" key="2">
    <source>
        <dbReference type="EMBL" id="AKK06707.1"/>
    </source>
</evidence>
<dbReference type="OrthoDB" id="5184628at2"/>
<keyword evidence="3" id="KW-1185">Reference proteome</keyword>
<dbReference type="STRING" id="571915.CMUST_11980"/>